<keyword evidence="1" id="KW-0812">Transmembrane</keyword>
<keyword evidence="3" id="KW-1185">Reference proteome</keyword>
<dbReference type="eggNOG" id="ENOG503403H">
    <property type="taxonomic scope" value="Bacteria"/>
</dbReference>
<organism evidence="2 3">
    <name type="scientific">Enterococcus phoeniculicola ATCC BAA-412</name>
    <dbReference type="NCBI Taxonomy" id="1158610"/>
    <lineage>
        <taxon>Bacteria</taxon>
        <taxon>Bacillati</taxon>
        <taxon>Bacillota</taxon>
        <taxon>Bacilli</taxon>
        <taxon>Lactobacillales</taxon>
        <taxon>Enterococcaceae</taxon>
        <taxon>Enterococcus</taxon>
    </lineage>
</organism>
<name>R3WBL3_9ENTE</name>
<comment type="caution">
    <text evidence="2">The sequence shown here is derived from an EMBL/GenBank/DDBJ whole genome shotgun (WGS) entry which is preliminary data.</text>
</comment>
<dbReference type="OrthoDB" id="2181380at2"/>
<dbReference type="PATRIC" id="fig|1158610.3.peg.1181"/>
<sequence>MGKTLFKTLTVVAAGVGAIAVCFLGFRENNQRQYRQRVEYAQTAIKREKEGIPEVENEVNGLFADKNHTFLKKSVNDETLTKVSATISSIKASAKEYGIEEEALPKGAKEIQEKKKAIEGLVKEARAKLSIQEAAGKLFVNGVSDWQKTENTVIIKEELKETDIGKIRENLSLFDDSSWKKNVDTYLGYADAQVKRISELKASFDRMLKDGTVTSAVTYEDYLAAVDSISQIRNEKEKEKFSALAEKVAQQMGYGANYYDNTSTDETIYY</sequence>
<dbReference type="EMBL" id="AJAT01000012">
    <property type="protein sequence ID" value="EOL45316.1"/>
    <property type="molecule type" value="Genomic_DNA"/>
</dbReference>
<dbReference type="AlphaFoldDB" id="R3WBL3"/>
<evidence type="ECO:0000256" key="1">
    <source>
        <dbReference type="SAM" id="Phobius"/>
    </source>
</evidence>
<reference evidence="2 3" key="1">
    <citation type="submission" date="2013-02" db="EMBL/GenBank/DDBJ databases">
        <title>The Genome Sequence of Enterococcus phoeniculicola BAA-412.</title>
        <authorList>
            <consortium name="The Broad Institute Genome Sequencing Platform"/>
            <consortium name="The Broad Institute Genome Sequencing Center for Infectious Disease"/>
            <person name="Earl A.M."/>
            <person name="Gilmore M.S."/>
            <person name="Lebreton F."/>
            <person name="Walker B."/>
            <person name="Young S.K."/>
            <person name="Zeng Q."/>
            <person name="Gargeya S."/>
            <person name="Fitzgerald M."/>
            <person name="Haas B."/>
            <person name="Abouelleil A."/>
            <person name="Alvarado L."/>
            <person name="Arachchi H.M."/>
            <person name="Berlin A.M."/>
            <person name="Chapman S.B."/>
            <person name="Dewar J."/>
            <person name="Goldberg J."/>
            <person name="Griggs A."/>
            <person name="Gujja S."/>
            <person name="Hansen M."/>
            <person name="Howarth C."/>
            <person name="Imamovic A."/>
            <person name="Larimer J."/>
            <person name="McCowan C."/>
            <person name="Murphy C."/>
            <person name="Neiman D."/>
            <person name="Pearson M."/>
            <person name="Priest M."/>
            <person name="Roberts A."/>
            <person name="Saif S."/>
            <person name="Shea T."/>
            <person name="Sisk P."/>
            <person name="Sykes S."/>
            <person name="Wortman J."/>
            <person name="Nusbaum C."/>
            <person name="Birren B."/>
        </authorList>
    </citation>
    <scope>NUCLEOTIDE SEQUENCE [LARGE SCALE GENOMIC DNA]</scope>
    <source>
        <strain evidence="2 3">ATCC BAA-412</strain>
    </source>
</reference>
<dbReference type="STRING" id="154621.RV11_GL002103"/>
<gene>
    <name evidence="2" type="ORF">UC3_01206</name>
</gene>
<accession>R3WBL3</accession>
<dbReference type="RefSeq" id="WP_010767874.1">
    <property type="nucleotide sequence ID" value="NZ_ASWE01000003.1"/>
</dbReference>
<evidence type="ECO:0000313" key="2">
    <source>
        <dbReference type="EMBL" id="EOL45316.1"/>
    </source>
</evidence>
<dbReference type="HOGENOM" id="CLU_092349_1_0_9"/>
<keyword evidence="1" id="KW-0472">Membrane</keyword>
<keyword evidence="1" id="KW-1133">Transmembrane helix</keyword>
<protein>
    <submittedName>
        <fullName evidence="2">Uncharacterized protein</fullName>
    </submittedName>
</protein>
<feature type="transmembrane region" description="Helical" evidence="1">
    <location>
        <begin position="6"/>
        <end position="26"/>
    </location>
</feature>
<proteinExistence type="predicted"/>
<evidence type="ECO:0000313" key="3">
    <source>
        <dbReference type="Proteomes" id="UP000013785"/>
    </source>
</evidence>
<dbReference type="Proteomes" id="UP000013785">
    <property type="component" value="Unassembled WGS sequence"/>
</dbReference>